<dbReference type="AlphaFoldDB" id="A0ABD0KPS4"/>
<reference evidence="1 2" key="1">
    <citation type="journal article" date="2023" name="Sci. Data">
        <title>Genome assembly of the Korean intertidal mud-creeper Batillaria attramentaria.</title>
        <authorList>
            <person name="Patra A.K."/>
            <person name="Ho P.T."/>
            <person name="Jun S."/>
            <person name="Lee S.J."/>
            <person name="Kim Y."/>
            <person name="Won Y.J."/>
        </authorList>
    </citation>
    <scope>NUCLEOTIDE SEQUENCE [LARGE SCALE GENOMIC DNA]</scope>
    <source>
        <strain evidence="1">Wonlab-2016</strain>
    </source>
</reference>
<sequence length="141" mass="15323">MKQEVVLVPDDWRRRVWCTWVSVRLYPPPSPFASIGVQVPVVTRQAPGGFDGDMYGRVCRFRHGRPVSFDLVAPSTCPSLPGVVIMSREAVVSMPKSNAQSVAVGVKGSAFQASENNMAAGFKGQHQPSQIASCTQLVLHK</sequence>
<evidence type="ECO:0000313" key="2">
    <source>
        <dbReference type="Proteomes" id="UP001519460"/>
    </source>
</evidence>
<organism evidence="1 2">
    <name type="scientific">Batillaria attramentaria</name>
    <dbReference type="NCBI Taxonomy" id="370345"/>
    <lineage>
        <taxon>Eukaryota</taxon>
        <taxon>Metazoa</taxon>
        <taxon>Spiralia</taxon>
        <taxon>Lophotrochozoa</taxon>
        <taxon>Mollusca</taxon>
        <taxon>Gastropoda</taxon>
        <taxon>Caenogastropoda</taxon>
        <taxon>Sorbeoconcha</taxon>
        <taxon>Cerithioidea</taxon>
        <taxon>Batillariidae</taxon>
        <taxon>Batillaria</taxon>
    </lineage>
</organism>
<comment type="caution">
    <text evidence="1">The sequence shown here is derived from an EMBL/GenBank/DDBJ whole genome shotgun (WGS) entry which is preliminary data.</text>
</comment>
<name>A0ABD0KPS4_9CAEN</name>
<evidence type="ECO:0000313" key="1">
    <source>
        <dbReference type="EMBL" id="KAK7489054.1"/>
    </source>
</evidence>
<keyword evidence="2" id="KW-1185">Reference proteome</keyword>
<protein>
    <submittedName>
        <fullName evidence="1">Uncharacterized protein</fullName>
    </submittedName>
</protein>
<accession>A0ABD0KPS4</accession>
<proteinExistence type="predicted"/>
<dbReference type="EMBL" id="JACVVK020000143">
    <property type="protein sequence ID" value="KAK7489054.1"/>
    <property type="molecule type" value="Genomic_DNA"/>
</dbReference>
<gene>
    <name evidence="1" type="ORF">BaRGS_00019715</name>
</gene>
<dbReference type="Proteomes" id="UP001519460">
    <property type="component" value="Unassembled WGS sequence"/>
</dbReference>